<evidence type="ECO:0000256" key="1">
    <source>
        <dbReference type="ARBA" id="ARBA00009617"/>
    </source>
</evidence>
<dbReference type="Gene3D" id="1.20.1250.20">
    <property type="entry name" value="MFS general substrate transporter like domains"/>
    <property type="match status" value="2"/>
</dbReference>
<evidence type="ECO:0008006" key="5">
    <source>
        <dbReference type="Google" id="ProtNLM"/>
    </source>
</evidence>
<dbReference type="GO" id="GO:0008643">
    <property type="term" value="P:carbohydrate transport"/>
    <property type="evidence" value="ECO:0007669"/>
    <property type="project" value="InterPro"/>
</dbReference>
<feature type="transmembrane region" description="Helical" evidence="2">
    <location>
        <begin position="183"/>
        <end position="205"/>
    </location>
</feature>
<dbReference type="PANTHER" id="PTHR11328">
    <property type="entry name" value="MAJOR FACILITATOR SUPERFAMILY DOMAIN-CONTAINING PROTEIN"/>
    <property type="match status" value="1"/>
</dbReference>
<dbReference type="GO" id="GO:0006814">
    <property type="term" value="P:sodium ion transport"/>
    <property type="evidence" value="ECO:0007669"/>
    <property type="project" value="InterPro"/>
</dbReference>
<feature type="transmembrane region" description="Helical" evidence="2">
    <location>
        <begin position="87"/>
        <end position="104"/>
    </location>
</feature>
<dbReference type="GO" id="GO:0005886">
    <property type="term" value="C:plasma membrane"/>
    <property type="evidence" value="ECO:0007669"/>
    <property type="project" value="TreeGrafter"/>
</dbReference>
<gene>
    <name evidence="3" type="ORF">CRD36_06965</name>
</gene>
<dbReference type="PANTHER" id="PTHR11328:SF24">
    <property type="entry name" value="MAJOR FACILITATOR SUPERFAMILY (MFS) PROFILE DOMAIN-CONTAINING PROTEIN"/>
    <property type="match status" value="1"/>
</dbReference>
<evidence type="ECO:0000256" key="2">
    <source>
        <dbReference type="SAM" id="Phobius"/>
    </source>
</evidence>
<keyword evidence="4" id="KW-1185">Reference proteome</keyword>
<dbReference type="InParanoid" id="A0A2G4YS49"/>
<feature type="transmembrane region" description="Helical" evidence="2">
    <location>
        <begin position="325"/>
        <end position="347"/>
    </location>
</feature>
<dbReference type="GO" id="GO:0015293">
    <property type="term" value="F:symporter activity"/>
    <property type="evidence" value="ECO:0007669"/>
    <property type="project" value="InterPro"/>
</dbReference>
<dbReference type="Pfam" id="PF13347">
    <property type="entry name" value="MFS_2"/>
    <property type="match status" value="1"/>
</dbReference>
<organism evidence="3 4">
    <name type="scientific">Paremcibacter congregatus</name>
    <dbReference type="NCBI Taxonomy" id="2043170"/>
    <lineage>
        <taxon>Bacteria</taxon>
        <taxon>Pseudomonadati</taxon>
        <taxon>Pseudomonadota</taxon>
        <taxon>Alphaproteobacteria</taxon>
        <taxon>Emcibacterales</taxon>
        <taxon>Emcibacteraceae</taxon>
        <taxon>Paremcibacter</taxon>
    </lineage>
</organism>
<feature type="transmembrane region" description="Helical" evidence="2">
    <location>
        <begin position="48"/>
        <end position="66"/>
    </location>
</feature>
<name>A0A2G4YS49_9PROT</name>
<dbReference type="NCBIfam" id="TIGR00792">
    <property type="entry name" value="gph"/>
    <property type="match status" value="1"/>
</dbReference>
<comment type="caution">
    <text evidence="3">The sequence shown here is derived from an EMBL/GenBank/DDBJ whole genome shotgun (WGS) entry which is preliminary data.</text>
</comment>
<protein>
    <recommendedName>
        <fullName evidence="5">MFS transporter</fullName>
    </recommendedName>
</protein>
<dbReference type="SUPFAM" id="SSF103473">
    <property type="entry name" value="MFS general substrate transporter"/>
    <property type="match status" value="1"/>
</dbReference>
<evidence type="ECO:0000313" key="3">
    <source>
        <dbReference type="EMBL" id="PHZ85148.1"/>
    </source>
</evidence>
<sequence>MPHTSPPLSNKLTWRNRIGYGSGDYALNLFWQGAGFYLFFYYTDVLGLPTVTAGMIFAIGGIWDALSDPIMGYIAERTKSRWGIYRPYLIFGAIPLALSFILLFTPPAIDGETLRVIYILIVLLVFRTCYTVVSIPYSALSARLTHDSKERTRISGIRMYCGFLGGLSVIGLSALLQETFTDRVAFTTLACLCAFLSVGALYYCFRNTREEILGDHNSRPASSIRQIISSLLKNKPFLLLFAAIMMVTVANTALGKLLLFYFEYDLQDRLAGNTAILIMTGAPLITIPLWSAIALRHGKRRTWIYGCLFAGGGFTLLYFDRSKSISFALMEFGVITTGLSAFAVLLWSMLPDTIDYGEYQTGVRNESTVVGILSSAQKASLAGTAFMLGVALDHIGYRAGQPQSTDTLDGLNSLISLVPLFALIASLVIISFYGLSGKILGELRQNRMLPAVPPGNL</sequence>
<feature type="transmembrane region" description="Helical" evidence="2">
    <location>
        <begin position="237"/>
        <end position="262"/>
    </location>
</feature>
<dbReference type="InterPro" id="IPR036259">
    <property type="entry name" value="MFS_trans_sf"/>
</dbReference>
<keyword evidence="2" id="KW-1133">Transmembrane helix</keyword>
<dbReference type="EMBL" id="PDEM01000016">
    <property type="protein sequence ID" value="PHZ85148.1"/>
    <property type="molecule type" value="Genomic_DNA"/>
</dbReference>
<feature type="transmembrane region" description="Helical" evidence="2">
    <location>
        <begin position="368"/>
        <end position="391"/>
    </location>
</feature>
<dbReference type="CDD" id="cd17332">
    <property type="entry name" value="MFS_MelB_like"/>
    <property type="match status" value="1"/>
</dbReference>
<feature type="transmembrane region" description="Helical" evidence="2">
    <location>
        <begin position="302"/>
        <end position="319"/>
    </location>
</feature>
<proteinExistence type="inferred from homology"/>
<keyword evidence="2" id="KW-0812">Transmembrane</keyword>
<comment type="similarity">
    <text evidence="1">Belongs to the sodium:galactoside symporter (TC 2.A.2) family.</text>
</comment>
<evidence type="ECO:0000313" key="4">
    <source>
        <dbReference type="Proteomes" id="UP000229730"/>
    </source>
</evidence>
<dbReference type="InterPro" id="IPR001927">
    <property type="entry name" value="Na/Gal_symport"/>
</dbReference>
<dbReference type="RefSeq" id="WP_099472036.1">
    <property type="nucleotide sequence ID" value="NZ_CP041025.1"/>
</dbReference>
<dbReference type="OrthoDB" id="181905at2"/>
<feature type="transmembrane region" description="Helical" evidence="2">
    <location>
        <begin position="157"/>
        <end position="177"/>
    </location>
</feature>
<reference evidence="3 4" key="1">
    <citation type="submission" date="2017-10" db="EMBL/GenBank/DDBJ databases">
        <title>Frigbacter circumglobatus gen. nov. sp. nov., isolated from sediment cultured in situ.</title>
        <authorList>
            <person name="Zhao Z."/>
        </authorList>
    </citation>
    <scope>NUCLEOTIDE SEQUENCE [LARGE SCALE GENOMIC DNA]</scope>
    <source>
        <strain evidence="3 4">ZYL</strain>
    </source>
</reference>
<dbReference type="InterPro" id="IPR039672">
    <property type="entry name" value="MFS_2"/>
</dbReference>
<accession>A0A2G4YS49</accession>
<feature type="transmembrane region" description="Helical" evidence="2">
    <location>
        <begin position="411"/>
        <end position="435"/>
    </location>
</feature>
<dbReference type="FunCoup" id="A0A2G4YS49">
    <property type="interactions" value="99"/>
</dbReference>
<feature type="transmembrane region" description="Helical" evidence="2">
    <location>
        <begin position="116"/>
        <end position="137"/>
    </location>
</feature>
<feature type="transmembrane region" description="Helical" evidence="2">
    <location>
        <begin position="274"/>
        <end position="295"/>
    </location>
</feature>
<keyword evidence="2" id="KW-0472">Membrane</keyword>
<dbReference type="Proteomes" id="UP000229730">
    <property type="component" value="Unassembled WGS sequence"/>
</dbReference>
<dbReference type="AlphaFoldDB" id="A0A2G4YS49"/>